<dbReference type="PANTHER" id="PTHR44858">
    <property type="entry name" value="TETRATRICOPEPTIDE REPEAT PROTEIN 6"/>
    <property type="match status" value="1"/>
</dbReference>
<keyword evidence="2 3" id="KW-0802">TPR repeat</keyword>
<dbReference type="PROSITE" id="PS50005">
    <property type="entry name" value="TPR"/>
    <property type="match status" value="4"/>
</dbReference>
<accession>A0A6C0GT93</accession>
<keyword evidence="4" id="KW-0732">Signal</keyword>
<dbReference type="GO" id="GO:0046813">
    <property type="term" value="P:receptor-mediated virion attachment to host cell"/>
    <property type="evidence" value="ECO:0007669"/>
    <property type="project" value="TreeGrafter"/>
</dbReference>
<sequence>MYKYLFLLLFTFCSLHLLAQKPEEKAYQKAVGYFNKGKVEKGFKYLEKALAINPAYYDALYARSYYNFGRGNYQQALPDYDTLLVHHPEDTTLYRYRGLARMYTQNYAAAEADLLKALSLDNSDASIYSDLGYFYYQVMDYEQALQYYDKSISRQPSRFAYYQKAQTLYSIDEYEQALVTLEHNLQSDPKDADALRLKALILMNTGKYTETIKIYEQLVANGDIEEPDDFFNWGLTYYLQKKYTQALTYFTTPEKHQDPELFYYIGLSQYKVKNQKAALQALNQAVQFADKTQEETAPYFYNRAIVKADQQDRRGATQDFLQALALTPELFQKLDAEGDTMEVLGNAALLLKSNYSRRQVDSVSAIGYEQRAKKWFEKDGWEKESLALINKSISLDSSRASSRFSRARMYYYGENYMQALNEVNKSISLAAGKPSEDYYHLRGLVYYEMDLPEKAQEDFNKAIAARPEKAAYYYDRAFASASLGEYQESISDINKAIALDSEERNTYLLARVGFYNELNQFDNALADCNELVSSGPDKAVVYYQRGVARMGLKKYDEAIQDFTRAIRLEPDFKEAGEKLTEALQAK</sequence>
<dbReference type="GO" id="GO:0009279">
    <property type="term" value="C:cell outer membrane"/>
    <property type="evidence" value="ECO:0007669"/>
    <property type="project" value="TreeGrafter"/>
</dbReference>
<dbReference type="KEGG" id="rhoz:GXP67_34340"/>
<evidence type="ECO:0000256" key="2">
    <source>
        <dbReference type="ARBA" id="ARBA00022803"/>
    </source>
</evidence>
<dbReference type="InterPro" id="IPR050498">
    <property type="entry name" value="Ycf3"/>
</dbReference>
<dbReference type="Proteomes" id="UP000480178">
    <property type="component" value="Chromosome"/>
</dbReference>
<evidence type="ECO:0000313" key="5">
    <source>
        <dbReference type="EMBL" id="QHT71379.1"/>
    </source>
</evidence>
<evidence type="ECO:0000313" key="6">
    <source>
        <dbReference type="Proteomes" id="UP000480178"/>
    </source>
</evidence>
<dbReference type="PANTHER" id="PTHR44858:SF1">
    <property type="entry name" value="UDP-N-ACETYLGLUCOSAMINE--PEPTIDE N-ACETYLGLUCOSAMINYLTRANSFERASE SPINDLY-RELATED"/>
    <property type="match status" value="1"/>
</dbReference>
<dbReference type="PROSITE" id="PS50293">
    <property type="entry name" value="TPR_REGION"/>
    <property type="match status" value="2"/>
</dbReference>
<keyword evidence="1" id="KW-0677">Repeat</keyword>
<evidence type="ECO:0000256" key="1">
    <source>
        <dbReference type="ARBA" id="ARBA00022737"/>
    </source>
</evidence>
<feature type="repeat" description="TPR" evidence="3">
    <location>
        <begin position="125"/>
        <end position="158"/>
    </location>
</feature>
<feature type="repeat" description="TPR" evidence="3">
    <location>
        <begin position="539"/>
        <end position="572"/>
    </location>
</feature>
<dbReference type="SMART" id="SM00028">
    <property type="entry name" value="TPR"/>
    <property type="match status" value="13"/>
</dbReference>
<dbReference type="InterPro" id="IPR011990">
    <property type="entry name" value="TPR-like_helical_dom_sf"/>
</dbReference>
<evidence type="ECO:0000256" key="4">
    <source>
        <dbReference type="SAM" id="SignalP"/>
    </source>
</evidence>
<proteinExistence type="predicted"/>
<evidence type="ECO:0000256" key="3">
    <source>
        <dbReference type="PROSITE-ProRule" id="PRU00339"/>
    </source>
</evidence>
<dbReference type="Gene3D" id="1.25.40.10">
    <property type="entry name" value="Tetratricopeptide repeat domain"/>
    <property type="match status" value="5"/>
</dbReference>
<organism evidence="5 6">
    <name type="scientific">Rhodocytophaga rosea</name>
    <dbReference type="NCBI Taxonomy" id="2704465"/>
    <lineage>
        <taxon>Bacteria</taxon>
        <taxon>Pseudomonadati</taxon>
        <taxon>Bacteroidota</taxon>
        <taxon>Cytophagia</taxon>
        <taxon>Cytophagales</taxon>
        <taxon>Rhodocytophagaceae</taxon>
        <taxon>Rhodocytophaga</taxon>
    </lineage>
</organism>
<feature type="repeat" description="TPR" evidence="3">
    <location>
        <begin position="470"/>
        <end position="503"/>
    </location>
</feature>
<dbReference type="Pfam" id="PF13181">
    <property type="entry name" value="TPR_8"/>
    <property type="match status" value="2"/>
</dbReference>
<gene>
    <name evidence="5" type="ORF">GXP67_34340</name>
</gene>
<protein>
    <submittedName>
        <fullName evidence="5">Tetratricopeptide repeat protein</fullName>
    </submittedName>
</protein>
<name>A0A6C0GT93_9BACT</name>
<keyword evidence="6" id="KW-1185">Reference proteome</keyword>
<dbReference type="AlphaFoldDB" id="A0A6C0GT93"/>
<dbReference type="InterPro" id="IPR019734">
    <property type="entry name" value="TPR_rpt"/>
</dbReference>
<dbReference type="SUPFAM" id="SSF48452">
    <property type="entry name" value="TPR-like"/>
    <property type="match status" value="3"/>
</dbReference>
<feature type="signal peptide" evidence="4">
    <location>
        <begin position="1"/>
        <end position="19"/>
    </location>
</feature>
<dbReference type="RefSeq" id="WP_162447318.1">
    <property type="nucleotide sequence ID" value="NZ_CP048222.1"/>
</dbReference>
<dbReference type="Pfam" id="PF13432">
    <property type="entry name" value="TPR_16"/>
    <property type="match status" value="3"/>
</dbReference>
<feature type="repeat" description="TPR" evidence="3">
    <location>
        <begin position="436"/>
        <end position="469"/>
    </location>
</feature>
<feature type="chain" id="PRO_5025563642" evidence="4">
    <location>
        <begin position="20"/>
        <end position="586"/>
    </location>
</feature>
<reference evidence="5 6" key="1">
    <citation type="submission" date="2020-01" db="EMBL/GenBank/DDBJ databases">
        <authorList>
            <person name="Kim M.K."/>
        </authorList>
    </citation>
    <scope>NUCLEOTIDE SEQUENCE [LARGE SCALE GENOMIC DNA]</scope>
    <source>
        <strain evidence="5 6">172606-1</strain>
    </source>
</reference>
<dbReference type="EMBL" id="CP048222">
    <property type="protein sequence ID" value="QHT71379.1"/>
    <property type="molecule type" value="Genomic_DNA"/>
</dbReference>
<dbReference type="Pfam" id="PF00515">
    <property type="entry name" value="TPR_1"/>
    <property type="match status" value="1"/>
</dbReference>